<sequence>MTEQGFPKYWRGQRGKLAVDLIKDRSFTNAEPDRALLVARTTRQTIIDTINNEAYEPIFIVRFW</sequence>
<evidence type="ECO:0000313" key="1">
    <source>
        <dbReference type="EMBL" id="TWB69554.1"/>
    </source>
</evidence>
<keyword evidence="2" id="KW-1185">Reference proteome</keyword>
<protein>
    <submittedName>
        <fullName evidence="1">Uncharacterized protein</fullName>
    </submittedName>
</protein>
<dbReference type="AlphaFoldDB" id="A0A560JJI1"/>
<dbReference type="STRING" id="1399419.A5906_12800"/>
<accession>A0A560JJI1</accession>
<name>A0A560JJI1_9BRAD</name>
<organism evidence="1 2">
    <name type="scientific">Bradyrhizobium sacchari</name>
    <dbReference type="NCBI Taxonomy" id="1399419"/>
    <lineage>
        <taxon>Bacteria</taxon>
        <taxon>Pseudomonadati</taxon>
        <taxon>Pseudomonadota</taxon>
        <taxon>Alphaproteobacteria</taxon>
        <taxon>Hyphomicrobiales</taxon>
        <taxon>Nitrobacteraceae</taxon>
        <taxon>Bradyrhizobium</taxon>
    </lineage>
</organism>
<dbReference type="Proteomes" id="UP000315914">
    <property type="component" value="Unassembled WGS sequence"/>
</dbReference>
<dbReference type="OrthoDB" id="5297316at2"/>
<dbReference type="EMBL" id="VITW01000009">
    <property type="protein sequence ID" value="TWB69554.1"/>
    <property type="molecule type" value="Genomic_DNA"/>
</dbReference>
<proteinExistence type="predicted"/>
<evidence type="ECO:0000313" key="2">
    <source>
        <dbReference type="Proteomes" id="UP000315914"/>
    </source>
</evidence>
<reference evidence="1 2" key="1">
    <citation type="submission" date="2019-06" db="EMBL/GenBank/DDBJ databases">
        <title>Genomic Encyclopedia of Type Strains, Phase IV (KMG-V): Genome sequencing to study the core and pangenomes of soil and plant-associated prokaryotes.</title>
        <authorList>
            <person name="Whitman W."/>
        </authorList>
    </citation>
    <scope>NUCLEOTIDE SEQUENCE [LARGE SCALE GENOMIC DNA]</scope>
    <source>
        <strain evidence="1 2">BR 10556</strain>
    </source>
</reference>
<gene>
    <name evidence="1" type="ORF">FBZ95_109150</name>
</gene>
<dbReference type="RefSeq" id="WP_080139664.1">
    <property type="nucleotide sequence ID" value="NZ_LWIG01000056.1"/>
</dbReference>
<comment type="caution">
    <text evidence="1">The sequence shown here is derived from an EMBL/GenBank/DDBJ whole genome shotgun (WGS) entry which is preliminary data.</text>
</comment>